<dbReference type="SUPFAM" id="SSF50249">
    <property type="entry name" value="Nucleic acid-binding proteins"/>
    <property type="match status" value="1"/>
</dbReference>
<keyword evidence="2" id="KW-0238">DNA-binding</keyword>
<keyword evidence="3" id="KW-1185">Reference proteome</keyword>
<dbReference type="InterPro" id="IPR002878">
    <property type="entry name" value="ChsH2_C"/>
</dbReference>
<dbReference type="EMBL" id="AYXO01000073">
    <property type="protein sequence ID" value="ETA04657.1"/>
    <property type="molecule type" value="Genomic_DNA"/>
</dbReference>
<name>W9D8G4_9ACTN</name>
<gene>
    <name evidence="2" type="ORF">V525_21315</name>
</gene>
<dbReference type="InterPro" id="IPR052513">
    <property type="entry name" value="Thioester_dehydratase-like"/>
</dbReference>
<evidence type="ECO:0000313" key="2">
    <source>
        <dbReference type="EMBL" id="ETA04657.1"/>
    </source>
</evidence>
<accession>W9D8G4</accession>
<comment type="caution">
    <text evidence="2">The sequence shown here is derived from an EMBL/GenBank/DDBJ whole genome shotgun (WGS) entry which is preliminary data.</text>
</comment>
<dbReference type="PANTHER" id="PTHR34075:SF5">
    <property type="entry name" value="BLR3430 PROTEIN"/>
    <property type="match status" value="1"/>
</dbReference>
<sequence>MKHTDEKPTRDSNPRLLSADPIAETRILPPVTEANAAFWTSGASGTWQLPRCGDCRTFIHPGQPLCPLCLTDTLRPEPVTGNGTVFTYTINRYPWLPGWKVPFVAAVVELDDQPRLRVTANLVDVEPEDVTIGMRVTVAFIHTDDRWVPVFRPA</sequence>
<reference evidence="2 3" key="1">
    <citation type="journal article" date="2014" name="Genome Announc.">
        <title>Draft Genome Sequence of Gordonia alkanivorans Strain CGMCC6845, a Halotolerant Hydrocarbon-Degrading Bacterium.</title>
        <authorList>
            <person name="Wang X."/>
            <person name="Jin D."/>
            <person name="Zhou L."/>
            <person name="Wu L."/>
            <person name="An W."/>
            <person name="Zhao L."/>
        </authorList>
    </citation>
    <scope>NUCLEOTIDE SEQUENCE [LARGE SCALE GENOMIC DNA]</scope>
    <source>
        <strain evidence="2 3">CGMCC 6845</strain>
    </source>
</reference>
<dbReference type="AlphaFoldDB" id="W9D8G4"/>
<dbReference type="RefSeq" id="WP_231380877.1">
    <property type="nucleotide sequence ID" value="NZ_KI629800.1"/>
</dbReference>
<dbReference type="GO" id="GO:0003677">
    <property type="term" value="F:DNA binding"/>
    <property type="evidence" value="ECO:0007669"/>
    <property type="project" value="UniProtKB-KW"/>
</dbReference>
<dbReference type="PATRIC" id="fig|1423140.3.peg.4230"/>
<feature type="domain" description="ChsH2 C-terminal OB-fold" evidence="1">
    <location>
        <begin position="78"/>
        <end position="140"/>
    </location>
</feature>
<evidence type="ECO:0000259" key="1">
    <source>
        <dbReference type="Pfam" id="PF01796"/>
    </source>
</evidence>
<proteinExistence type="predicted"/>
<dbReference type="Proteomes" id="UP000035035">
    <property type="component" value="Unassembled WGS sequence"/>
</dbReference>
<dbReference type="InterPro" id="IPR012340">
    <property type="entry name" value="NA-bd_OB-fold"/>
</dbReference>
<dbReference type="Pfam" id="PF01796">
    <property type="entry name" value="OB_ChsH2_C"/>
    <property type="match status" value="1"/>
</dbReference>
<organism evidence="2 3">
    <name type="scientific">Gordonia alkanivorans CGMCC 6845</name>
    <dbReference type="NCBI Taxonomy" id="1423140"/>
    <lineage>
        <taxon>Bacteria</taxon>
        <taxon>Bacillati</taxon>
        <taxon>Actinomycetota</taxon>
        <taxon>Actinomycetes</taxon>
        <taxon>Mycobacteriales</taxon>
        <taxon>Gordoniaceae</taxon>
        <taxon>Gordonia</taxon>
    </lineage>
</organism>
<protein>
    <submittedName>
        <fullName evidence="2">DNA-binding protein</fullName>
    </submittedName>
</protein>
<evidence type="ECO:0000313" key="3">
    <source>
        <dbReference type="Proteomes" id="UP000035035"/>
    </source>
</evidence>
<dbReference type="PANTHER" id="PTHR34075">
    <property type="entry name" value="BLR3430 PROTEIN"/>
    <property type="match status" value="1"/>
</dbReference>
<dbReference type="HOGENOM" id="CLU_119412_0_0_11"/>